<dbReference type="Proteomes" id="UP000828048">
    <property type="component" value="Chromosome 8"/>
</dbReference>
<sequence>MSTGEKSTIDWWCGGGGNCSLRFYKLDSSHFSSSVDSEDTDTASSVSDLNHLNILAILQWRYPHHFGPLPRRNARNLRNNIQEIEGGNESPSVPSTDTKQIRMIYSQWLNEARQVKAAMESVEIYTKIVDEEKIKHLEAVKEIEMAREQLAKEIHERQIAERKALEDSLEKKKIIDALILNDKRYKRYTRDEIEIATDSFSEIKMIGEGSYGKVYRCDLDKIPVAVKVLHYDSLEKKEEFLTEEVMEDPYIAADGYTYEHRAIQTWLERYPLSPVTKDRLPHTGLIQDHTLRSAIQEWRSCITPSSWLQHISLVSLDYKLMC</sequence>
<evidence type="ECO:0000313" key="1">
    <source>
        <dbReference type="EMBL" id="KAH7852434.1"/>
    </source>
</evidence>
<comment type="caution">
    <text evidence="1">The sequence shown here is derived from an EMBL/GenBank/DDBJ whole genome shotgun (WGS) entry which is preliminary data.</text>
</comment>
<gene>
    <name evidence="1" type="ORF">Vadar_024755</name>
</gene>
<keyword evidence="2" id="KW-1185">Reference proteome</keyword>
<protein>
    <submittedName>
        <fullName evidence="1">Uncharacterized protein</fullName>
    </submittedName>
</protein>
<evidence type="ECO:0000313" key="2">
    <source>
        <dbReference type="Proteomes" id="UP000828048"/>
    </source>
</evidence>
<organism evidence="1 2">
    <name type="scientific">Vaccinium darrowii</name>
    <dbReference type="NCBI Taxonomy" id="229202"/>
    <lineage>
        <taxon>Eukaryota</taxon>
        <taxon>Viridiplantae</taxon>
        <taxon>Streptophyta</taxon>
        <taxon>Embryophyta</taxon>
        <taxon>Tracheophyta</taxon>
        <taxon>Spermatophyta</taxon>
        <taxon>Magnoliopsida</taxon>
        <taxon>eudicotyledons</taxon>
        <taxon>Gunneridae</taxon>
        <taxon>Pentapetalae</taxon>
        <taxon>asterids</taxon>
        <taxon>Ericales</taxon>
        <taxon>Ericaceae</taxon>
        <taxon>Vaccinioideae</taxon>
        <taxon>Vaccinieae</taxon>
        <taxon>Vaccinium</taxon>
    </lineage>
</organism>
<accession>A0ACB7YH08</accession>
<proteinExistence type="predicted"/>
<dbReference type="EMBL" id="CM037158">
    <property type="protein sequence ID" value="KAH7852434.1"/>
    <property type="molecule type" value="Genomic_DNA"/>
</dbReference>
<reference evidence="1 2" key="1">
    <citation type="journal article" date="2021" name="Hortic Res">
        <title>High-quality reference genome and annotation aids understanding of berry development for evergreen blueberry (Vaccinium darrowii).</title>
        <authorList>
            <person name="Yu J."/>
            <person name="Hulse-Kemp A.M."/>
            <person name="Babiker E."/>
            <person name="Staton M."/>
        </authorList>
    </citation>
    <scope>NUCLEOTIDE SEQUENCE [LARGE SCALE GENOMIC DNA]</scope>
    <source>
        <strain evidence="2">cv. NJ 8807/NJ 8810</strain>
        <tissue evidence="1">Young leaf</tissue>
    </source>
</reference>
<name>A0ACB7YH08_9ERIC</name>